<dbReference type="Gene3D" id="2.60.40.10">
    <property type="entry name" value="Immunoglobulins"/>
    <property type="match status" value="5"/>
</dbReference>
<evidence type="ECO:0000259" key="5">
    <source>
        <dbReference type="PROSITE" id="PS50853"/>
    </source>
</evidence>
<reference evidence="6" key="1">
    <citation type="journal article" date="2023" name="G3 (Bethesda)">
        <title>Whole genome assembly and annotation of the endangered Caribbean coral Acropora cervicornis.</title>
        <authorList>
            <person name="Selwyn J.D."/>
            <person name="Vollmer S.V."/>
        </authorList>
    </citation>
    <scope>NUCLEOTIDE SEQUENCE</scope>
    <source>
        <strain evidence="6">K2</strain>
    </source>
</reference>
<dbReference type="SMART" id="SM00408">
    <property type="entry name" value="IGc2"/>
    <property type="match status" value="3"/>
</dbReference>
<name>A0AAD9R2H0_ACRCE</name>
<gene>
    <name evidence="6" type="ORF">P5673_003341</name>
</gene>
<keyword evidence="2" id="KW-1015">Disulfide bond</keyword>
<dbReference type="GO" id="GO:0098609">
    <property type="term" value="P:cell-cell adhesion"/>
    <property type="evidence" value="ECO:0007669"/>
    <property type="project" value="TreeGrafter"/>
</dbReference>
<keyword evidence="3" id="KW-0393">Immunoglobulin domain</keyword>
<feature type="domain" description="Fibronectin type-III" evidence="5">
    <location>
        <begin position="287"/>
        <end position="384"/>
    </location>
</feature>
<comment type="caution">
    <text evidence="6">The sequence shown here is derived from an EMBL/GenBank/DDBJ whole genome shotgun (WGS) entry which is preliminary data.</text>
</comment>
<dbReference type="InterPro" id="IPR007110">
    <property type="entry name" value="Ig-like_dom"/>
</dbReference>
<evidence type="ECO:0000313" key="6">
    <source>
        <dbReference type="EMBL" id="KAK2571927.1"/>
    </source>
</evidence>
<evidence type="ECO:0000256" key="3">
    <source>
        <dbReference type="ARBA" id="ARBA00023319"/>
    </source>
</evidence>
<feature type="domain" description="Fibronectin type-III" evidence="5">
    <location>
        <begin position="389"/>
        <end position="489"/>
    </location>
</feature>
<dbReference type="InterPro" id="IPR036179">
    <property type="entry name" value="Ig-like_dom_sf"/>
</dbReference>
<dbReference type="SMART" id="SM00409">
    <property type="entry name" value="IG"/>
    <property type="match status" value="3"/>
</dbReference>
<dbReference type="EMBL" id="JARQWQ010000005">
    <property type="protein sequence ID" value="KAK2571927.1"/>
    <property type="molecule type" value="Genomic_DNA"/>
</dbReference>
<feature type="domain" description="Ig-like" evidence="4">
    <location>
        <begin position="198"/>
        <end position="280"/>
    </location>
</feature>
<dbReference type="FunFam" id="2.60.40.10:FF:000189">
    <property type="entry name" value="Neogenin isoform 3"/>
    <property type="match status" value="1"/>
</dbReference>
<evidence type="ECO:0000256" key="1">
    <source>
        <dbReference type="ARBA" id="ARBA00022737"/>
    </source>
</evidence>
<feature type="domain" description="Ig-like" evidence="4">
    <location>
        <begin position="1"/>
        <end position="95"/>
    </location>
</feature>
<evidence type="ECO:0000313" key="7">
    <source>
        <dbReference type="Proteomes" id="UP001249851"/>
    </source>
</evidence>
<dbReference type="Pfam" id="PF00041">
    <property type="entry name" value="fn3"/>
    <property type="match status" value="2"/>
</dbReference>
<dbReference type="InterPro" id="IPR013098">
    <property type="entry name" value="Ig_I-set"/>
</dbReference>
<keyword evidence="1" id="KW-0677">Repeat</keyword>
<dbReference type="SUPFAM" id="SSF49265">
    <property type="entry name" value="Fibronectin type III"/>
    <property type="match status" value="2"/>
</dbReference>
<accession>A0AAD9R2H0</accession>
<dbReference type="PROSITE" id="PS50853">
    <property type="entry name" value="FN3"/>
    <property type="match status" value="2"/>
</dbReference>
<dbReference type="Proteomes" id="UP001249851">
    <property type="component" value="Unassembled WGS sequence"/>
</dbReference>
<dbReference type="InterPro" id="IPR003598">
    <property type="entry name" value="Ig_sub2"/>
</dbReference>
<evidence type="ECO:0000259" key="4">
    <source>
        <dbReference type="PROSITE" id="PS50835"/>
    </source>
</evidence>
<dbReference type="CDD" id="cd00063">
    <property type="entry name" value="FN3"/>
    <property type="match status" value="2"/>
</dbReference>
<dbReference type="InterPro" id="IPR003961">
    <property type="entry name" value="FN3_dom"/>
</dbReference>
<protein>
    <submittedName>
        <fullName evidence="6">Protein sidekick-2</fullName>
    </submittedName>
</protein>
<evidence type="ECO:0000256" key="2">
    <source>
        <dbReference type="ARBA" id="ARBA00023157"/>
    </source>
</evidence>
<dbReference type="PROSITE" id="PS50835">
    <property type="entry name" value="IG_LIKE"/>
    <property type="match status" value="3"/>
</dbReference>
<dbReference type="GO" id="GO:0016020">
    <property type="term" value="C:membrane"/>
    <property type="evidence" value="ECO:0007669"/>
    <property type="project" value="UniProtKB-SubCell"/>
</dbReference>
<dbReference type="FunFam" id="2.60.40.10:FF:000028">
    <property type="entry name" value="Neuronal cell adhesion molecule"/>
    <property type="match status" value="1"/>
</dbReference>
<dbReference type="SUPFAM" id="SSF48726">
    <property type="entry name" value="Immunoglobulin"/>
    <property type="match status" value="3"/>
</dbReference>
<proteinExistence type="predicted"/>
<organism evidence="6 7">
    <name type="scientific">Acropora cervicornis</name>
    <name type="common">Staghorn coral</name>
    <dbReference type="NCBI Taxonomy" id="6130"/>
    <lineage>
        <taxon>Eukaryota</taxon>
        <taxon>Metazoa</taxon>
        <taxon>Cnidaria</taxon>
        <taxon>Anthozoa</taxon>
        <taxon>Hexacorallia</taxon>
        <taxon>Scleractinia</taxon>
        <taxon>Astrocoeniina</taxon>
        <taxon>Acroporidae</taxon>
        <taxon>Acropora</taxon>
    </lineage>
</organism>
<dbReference type="AlphaFoldDB" id="A0AAD9R2H0"/>
<dbReference type="PANTHER" id="PTHR44170">
    <property type="entry name" value="PROTEIN SIDEKICK"/>
    <property type="match status" value="1"/>
</dbReference>
<feature type="domain" description="Ig-like" evidence="4">
    <location>
        <begin position="100"/>
        <end position="188"/>
    </location>
</feature>
<dbReference type="SMART" id="SM00060">
    <property type="entry name" value="FN3"/>
    <property type="match status" value="2"/>
</dbReference>
<dbReference type="InterPro" id="IPR013783">
    <property type="entry name" value="Ig-like_fold"/>
</dbReference>
<sequence length="547" mass="59363">MGQDLEVTRINTVQVSAPEGGTISYPYPPVKSFPEPTFTWKKDGSVMSESQRISFSKAGNLYIANVDIADVANYASTVSNSIAVASVDRAQLSVTVTALPVWIDVPPKNTFALVNETVELQCQGRGNPTPTITWKKNNVVINNVTFPRYYPRSTGSLQIVRSQKSDTARYTCVATNRYGSKQANATLTVLIKTVITNPLPSQISAIKGLSKLLRCGVQSDPAIKVQWHWTKDGSDVDASRMQLQNDGTLRIGAVRESDAGTYVCLVTSKGGNATTSGTLSVQAPSQAPLNVNGVPTSADSILVQWQIPPPESHNGPLHGFKIAYRLEGVASINFTIKKIESPTASQGNIDGLLQFTIYEIKVLAYNNAGNGKYSNPITVTTAEGAPSLPPSNLTVIQLGNDGLELRWKIPPRDSWNSDYIGYFMQFEPQGVNKTIHTLESKVPNSQLSYYSARGLLKYKHYKVSVQTYSLNGLGASKERAVAWAWTGEDAPGPPARVRFTNVGTVLVTIAWDPPSTKPFAGSMLLLRLLCGEMTPLTLPYVGKPLDH</sequence>
<dbReference type="InterPro" id="IPR003599">
    <property type="entry name" value="Ig_sub"/>
</dbReference>
<dbReference type="Pfam" id="PF07679">
    <property type="entry name" value="I-set"/>
    <property type="match status" value="3"/>
</dbReference>
<dbReference type="PANTHER" id="PTHR44170:SF6">
    <property type="entry name" value="CONTACTIN"/>
    <property type="match status" value="1"/>
</dbReference>
<keyword evidence="7" id="KW-1185">Reference proteome</keyword>
<reference evidence="6" key="2">
    <citation type="journal article" date="2023" name="Science">
        <title>Genomic signatures of disease resistance in endangered staghorn corals.</title>
        <authorList>
            <person name="Vollmer S.V."/>
            <person name="Selwyn J.D."/>
            <person name="Despard B.A."/>
            <person name="Roesel C.L."/>
        </authorList>
    </citation>
    <scope>NUCLEOTIDE SEQUENCE</scope>
    <source>
        <strain evidence="6">K2</strain>
    </source>
</reference>
<dbReference type="InterPro" id="IPR036116">
    <property type="entry name" value="FN3_sf"/>
</dbReference>